<feature type="transmembrane region" description="Helical" evidence="1">
    <location>
        <begin position="54"/>
        <end position="76"/>
    </location>
</feature>
<name>A0ABZ2RSI7_9BACT</name>
<keyword evidence="1" id="KW-0812">Transmembrane</keyword>
<evidence type="ECO:0000256" key="1">
    <source>
        <dbReference type="SAM" id="Phobius"/>
    </source>
</evidence>
<dbReference type="EMBL" id="CP148066">
    <property type="protein sequence ID" value="WXL28610.1"/>
    <property type="molecule type" value="Genomic_DNA"/>
</dbReference>
<gene>
    <name evidence="2" type="ORF">WG616_01080</name>
</gene>
<keyword evidence="1" id="KW-0472">Membrane</keyword>
<organism evidence="2 3">
    <name type="scientific">[Mycoplasma] gypis</name>
    <dbReference type="NCBI Taxonomy" id="92404"/>
    <lineage>
        <taxon>Bacteria</taxon>
        <taxon>Bacillati</taxon>
        <taxon>Mycoplasmatota</taxon>
        <taxon>Mycoplasmoidales</taxon>
        <taxon>Metamycoplasmataceae</taxon>
        <taxon>Metamycoplasma</taxon>
    </lineage>
</organism>
<reference evidence="2" key="1">
    <citation type="submission" date="2024-03" db="EMBL/GenBank/DDBJ databases">
        <title>Complete genome sequence of Mycoplasma gypis type strain B1/T1.</title>
        <authorList>
            <person name="Spergser J."/>
        </authorList>
    </citation>
    <scope>NUCLEOTIDE SEQUENCE [LARGE SCALE GENOMIC DNA]</scope>
    <source>
        <strain evidence="2">B1/T1</strain>
    </source>
</reference>
<evidence type="ECO:0000313" key="2">
    <source>
        <dbReference type="EMBL" id="WXL28610.1"/>
    </source>
</evidence>
<keyword evidence="1" id="KW-1133">Transmembrane helix</keyword>
<sequence>MILFITMLILQCIQASDQSIAHLIPNIEERIDFDAFKQVLNLNQFEALGRGGTFVFKIAIAVEAFLELWVLIFKILPRYIAIAWKNKKTKTINEVETLKAIKTKIENNIKLTRKEQNFYEKRIKQNKQKTK</sequence>
<protein>
    <submittedName>
        <fullName evidence="2">Uncharacterized protein</fullName>
    </submittedName>
</protein>
<keyword evidence="3" id="KW-1185">Reference proteome</keyword>
<dbReference type="Proteomes" id="UP001460679">
    <property type="component" value="Chromosome"/>
</dbReference>
<proteinExistence type="predicted"/>
<dbReference type="RefSeq" id="WP_205498950.1">
    <property type="nucleotide sequence ID" value="NZ_CP148066.1"/>
</dbReference>
<accession>A0ABZ2RSI7</accession>
<evidence type="ECO:0000313" key="3">
    <source>
        <dbReference type="Proteomes" id="UP001460679"/>
    </source>
</evidence>